<dbReference type="InterPro" id="IPR016181">
    <property type="entry name" value="Acyl_CoA_acyltransferase"/>
</dbReference>
<proteinExistence type="predicted"/>
<dbReference type="PANTHER" id="PTHR47237:SF1">
    <property type="entry name" value="SLL0310 PROTEIN"/>
    <property type="match status" value="1"/>
</dbReference>
<dbReference type="AlphaFoldDB" id="A0AAV5TBC2"/>
<evidence type="ECO:0000313" key="2">
    <source>
        <dbReference type="Proteomes" id="UP001432027"/>
    </source>
</evidence>
<gene>
    <name evidence="1" type="ORF">PENTCL1PPCAC_14402</name>
</gene>
<comment type="caution">
    <text evidence="1">The sequence shown here is derived from an EMBL/GenBank/DDBJ whole genome shotgun (WGS) entry which is preliminary data.</text>
</comment>
<protein>
    <recommendedName>
        <fullName evidence="3">YitH acetyltransferase (GNAT) domain-containing protein</fullName>
    </recommendedName>
</protein>
<dbReference type="SUPFAM" id="SSF55729">
    <property type="entry name" value="Acyl-CoA N-acyltransferases (Nat)"/>
    <property type="match status" value="1"/>
</dbReference>
<dbReference type="Proteomes" id="UP001432027">
    <property type="component" value="Unassembled WGS sequence"/>
</dbReference>
<reference evidence="1" key="1">
    <citation type="submission" date="2023-10" db="EMBL/GenBank/DDBJ databases">
        <title>Genome assembly of Pristionchus species.</title>
        <authorList>
            <person name="Yoshida K."/>
            <person name="Sommer R.J."/>
        </authorList>
    </citation>
    <scope>NUCLEOTIDE SEQUENCE</scope>
    <source>
        <strain evidence="1">RS0144</strain>
    </source>
</reference>
<dbReference type="InterPro" id="IPR052729">
    <property type="entry name" value="Acyl/Acetyltrans_Enzymes"/>
</dbReference>
<name>A0AAV5TBC2_9BILA</name>
<keyword evidence="2" id="KW-1185">Reference proteome</keyword>
<sequence length="320" mass="35622">PILIRMSVPPHTIVNEGTDILWTQLANIVRALGSSRQHVCVFSMLPSLASTRCVFAQKTEDGSFLGGVVWSEHNDDEVAWIGMYACVSEVHGYEIGGRIWSRMMERIGSNGKIIGLRALPPMAAKYASRDLPLEISRMRCNLMSSAELHLVCDKLNADASYHSILLKSALSAEHLNQLHEFDKQMTGRDRSDVLSAYLASPLFECVVLLDHADNISGWAGISSTGFEDAHLFKLAPVYASSLPEFAALTKALIPFCERFHADASIIIHILTGTVGERVLEPLLSNQQNFDRVTLFSKKFDWRLRKHMCFTPHNTPAHFDG</sequence>
<feature type="non-terminal residue" evidence="1">
    <location>
        <position position="1"/>
    </location>
</feature>
<dbReference type="PANTHER" id="PTHR47237">
    <property type="entry name" value="SLL0310 PROTEIN"/>
    <property type="match status" value="1"/>
</dbReference>
<evidence type="ECO:0008006" key="3">
    <source>
        <dbReference type="Google" id="ProtNLM"/>
    </source>
</evidence>
<evidence type="ECO:0000313" key="1">
    <source>
        <dbReference type="EMBL" id="GMS92227.1"/>
    </source>
</evidence>
<accession>A0AAV5TBC2</accession>
<organism evidence="1 2">
    <name type="scientific">Pristionchus entomophagus</name>
    <dbReference type="NCBI Taxonomy" id="358040"/>
    <lineage>
        <taxon>Eukaryota</taxon>
        <taxon>Metazoa</taxon>
        <taxon>Ecdysozoa</taxon>
        <taxon>Nematoda</taxon>
        <taxon>Chromadorea</taxon>
        <taxon>Rhabditida</taxon>
        <taxon>Rhabditina</taxon>
        <taxon>Diplogasteromorpha</taxon>
        <taxon>Diplogasteroidea</taxon>
        <taxon>Neodiplogasteridae</taxon>
        <taxon>Pristionchus</taxon>
    </lineage>
</organism>
<dbReference type="EMBL" id="BTSX01000004">
    <property type="protein sequence ID" value="GMS92227.1"/>
    <property type="molecule type" value="Genomic_DNA"/>
</dbReference>